<accession>A0A4Y8SBV2</accession>
<keyword evidence="2" id="KW-1185">Reference proteome</keyword>
<name>A0A4Y8SBV2_9SPHI</name>
<proteinExistence type="predicted"/>
<dbReference type="EMBL" id="SOZE01000017">
    <property type="protein sequence ID" value="TFF36131.1"/>
    <property type="molecule type" value="Genomic_DNA"/>
</dbReference>
<organism evidence="1 2">
    <name type="scientific">Mucilaginibacter psychrotolerans</name>
    <dbReference type="NCBI Taxonomy" id="1524096"/>
    <lineage>
        <taxon>Bacteria</taxon>
        <taxon>Pseudomonadati</taxon>
        <taxon>Bacteroidota</taxon>
        <taxon>Sphingobacteriia</taxon>
        <taxon>Sphingobacteriales</taxon>
        <taxon>Sphingobacteriaceae</taxon>
        <taxon>Mucilaginibacter</taxon>
    </lineage>
</organism>
<evidence type="ECO:0000313" key="2">
    <source>
        <dbReference type="Proteomes" id="UP000297540"/>
    </source>
</evidence>
<protein>
    <submittedName>
        <fullName evidence="1">Uncharacterized protein</fullName>
    </submittedName>
</protein>
<gene>
    <name evidence="1" type="ORF">E2R66_16430</name>
</gene>
<sequence>MKIFKNKITLIVYGLLGVAFAVMLVTNVIISKKDAGRTASIDLARLTVNAQSSGGESTPVAKCLKIGIRNLNSMEVDTGKDCYHDAPGPDVNEGNVIACHPRCCGSCNEAWCAESTDLVKCYTL</sequence>
<evidence type="ECO:0000313" key="1">
    <source>
        <dbReference type="EMBL" id="TFF36131.1"/>
    </source>
</evidence>
<dbReference type="RefSeq" id="WP_133232470.1">
    <property type="nucleotide sequence ID" value="NZ_SOZE01000017.1"/>
</dbReference>
<reference evidence="1 2" key="1">
    <citation type="journal article" date="2017" name="Int. J. Syst. Evol. Microbiol.">
        <title>Mucilaginibacterpsychrotolerans sp. nov., isolated from peatlands.</title>
        <authorList>
            <person name="Deng Y."/>
            <person name="Shen L."/>
            <person name="Xu B."/>
            <person name="Liu Y."/>
            <person name="Gu Z."/>
            <person name="Liu H."/>
            <person name="Zhou Y."/>
        </authorList>
    </citation>
    <scope>NUCLEOTIDE SEQUENCE [LARGE SCALE GENOMIC DNA]</scope>
    <source>
        <strain evidence="1 2">NH7-4</strain>
    </source>
</reference>
<dbReference type="Proteomes" id="UP000297540">
    <property type="component" value="Unassembled WGS sequence"/>
</dbReference>
<comment type="caution">
    <text evidence="1">The sequence shown here is derived from an EMBL/GenBank/DDBJ whole genome shotgun (WGS) entry which is preliminary data.</text>
</comment>
<dbReference type="AlphaFoldDB" id="A0A4Y8SBV2"/>